<dbReference type="Gene3D" id="3.10.620.30">
    <property type="match status" value="1"/>
</dbReference>
<dbReference type="Pfam" id="PF01841">
    <property type="entry name" value="Transglut_core"/>
    <property type="match status" value="1"/>
</dbReference>
<evidence type="ECO:0000313" key="2">
    <source>
        <dbReference type="EMBL" id="RAK63667.1"/>
    </source>
</evidence>
<dbReference type="SUPFAM" id="SSF54001">
    <property type="entry name" value="Cysteine proteinases"/>
    <property type="match status" value="1"/>
</dbReference>
<gene>
    <name evidence="2" type="ORF">DJ019_15535</name>
</gene>
<evidence type="ECO:0000313" key="3">
    <source>
        <dbReference type="Proteomes" id="UP000249524"/>
    </source>
</evidence>
<reference evidence="2 3" key="1">
    <citation type="submission" date="2018-05" db="EMBL/GenBank/DDBJ databases">
        <authorList>
            <person name="Lanie J.A."/>
            <person name="Ng W.-L."/>
            <person name="Kazmierczak K.M."/>
            <person name="Andrzejewski T.M."/>
            <person name="Davidsen T.M."/>
            <person name="Wayne K.J."/>
            <person name="Tettelin H."/>
            <person name="Glass J.I."/>
            <person name="Rusch D."/>
            <person name="Podicherti R."/>
            <person name="Tsui H.-C.T."/>
            <person name="Winkler M.E."/>
        </authorList>
    </citation>
    <scope>NUCLEOTIDE SEQUENCE [LARGE SCALE GENOMIC DNA]</scope>
    <source>
        <strain evidence="2 3">BUT-10</strain>
    </source>
</reference>
<organism evidence="2 3">
    <name type="scientific">Phenylobacterium kunshanense</name>
    <dbReference type="NCBI Taxonomy" id="1445034"/>
    <lineage>
        <taxon>Bacteria</taxon>
        <taxon>Pseudomonadati</taxon>
        <taxon>Pseudomonadota</taxon>
        <taxon>Alphaproteobacteria</taxon>
        <taxon>Caulobacterales</taxon>
        <taxon>Caulobacteraceae</taxon>
        <taxon>Phenylobacterium</taxon>
    </lineage>
</organism>
<dbReference type="InterPro" id="IPR013589">
    <property type="entry name" value="Bac_transglu_N"/>
</dbReference>
<dbReference type="SMART" id="SM00460">
    <property type="entry name" value="TGc"/>
    <property type="match status" value="1"/>
</dbReference>
<evidence type="ECO:0000259" key="1">
    <source>
        <dbReference type="SMART" id="SM00460"/>
    </source>
</evidence>
<dbReference type="PANTHER" id="PTHR33490:SF1">
    <property type="entry name" value="SLL1233 PROTEIN"/>
    <property type="match status" value="1"/>
</dbReference>
<dbReference type="InterPro" id="IPR002931">
    <property type="entry name" value="Transglutaminase-like"/>
</dbReference>
<dbReference type="OrthoDB" id="9804023at2"/>
<dbReference type="Proteomes" id="UP000249524">
    <property type="component" value="Unassembled WGS sequence"/>
</dbReference>
<protein>
    <submittedName>
        <fullName evidence="2">Transglutaminase family protein</fullName>
    </submittedName>
</protein>
<dbReference type="AlphaFoldDB" id="A0A328B9L9"/>
<proteinExistence type="predicted"/>
<feature type="domain" description="Transglutaminase-like" evidence="1">
    <location>
        <begin position="173"/>
        <end position="240"/>
    </location>
</feature>
<dbReference type="Pfam" id="PF08379">
    <property type="entry name" value="Bact_transglu_N"/>
    <property type="match status" value="1"/>
</dbReference>
<dbReference type="EMBL" id="QFYS01000007">
    <property type="protein sequence ID" value="RAK63667.1"/>
    <property type="molecule type" value="Genomic_DNA"/>
</dbReference>
<dbReference type="RefSeq" id="WP_111276977.1">
    <property type="nucleotide sequence ID" value="NZ_QFYS01000007.1"/>
</dbReference>
<dbReference type="PANTHER" id="PTHR33490">
    <property type="entry name" value="BLR5614 PROTEIN-RELATED"/>
    <property type="match status" value="1"/>
</dbReference>
<name>A0A328B9L9_9CAUL</name>
<keyword evidence="3" id="KW-1185">Reference proteome</keyword>
<sequence>MPRLSIRHETIYAYERPVTFAAHRMLLRPRDSHAIRVADATLTLSPPGEVRWFYDALGNSVCRFTPAGAATRLSIVSELLIERFPAQLSDPQVEDPQTTTPIVYAATDRAVLEPFVRPATDDPDGVLLRWLRSQVTDPHEPALQFLLRMNQTIHDTFAYEPRDIGAAQDPSHTVRLGSGTCRDFAWLMVEALRRLGYAARFVTGYLYCPGHRDLRGAGATHAWCEVFLPDLGWTEFDPTNALAESGDLIPVAVARTPPEAAPICGAIYGDAGATALTVHVDVRPADSLPVAA</sequence>
<accession>A0A328B9L9</accession>
<comment type="caution">
    <text evidence="2">The sequence shown here is derived from an EMBL/GenBank/DDBJ whole genome shotgun (WGS) entry which is preliminary data.</text>
</comment>
<dbReference type="InterPro" id="IPR038765">
    <property type="entry name" value="Papain-like_cys_pep_sf"/>
</dbReference>